<dbReference type="InterPro" id="IPR036849">
    <property type="entry name" value="Enolase-like_C_sf"/>
</dbReference>
<dbReference type="SMART" id="SM00922">
    <property type="entry name" value="MR_MLE"/>
    <property type="match status" value="1"/>
</dbReference>
<dbReference type="PANTHER" id="PTHR13794:SF58">
    <property type="entry name" value="MITOCHONDRIAL ENOLASE SUPERFAMILY MEMBER 1"/>
    <property type="match status" value="1"/>
</dbReference>
<proteinExistence type="predicted"/>
<dbReference type="OrthoDB" id="9775391at2"/>
<evidence type="ECO:0000313" key="5">
    <source>
        <dbReference type="EMBL" id="TBL75163.1"/>
    </source>
</evidence>
<dbReference type="SUPFAM" id="SSF54826">
    <property type="entry name" value="Enolase N-terminal domain-like"/>
    <property type="match status" value="1"/>
</dbReference>
<keyword evidence="6" id="KW-1185">Reference proteome</keyword>
<organism evidence="5 6">
    <name type="scientific">Paenibacillus thalictri</name>
    <dbReference type="NCBI Taxonomy" id="2527873"/>
    <lineage>
        <taxon>Bacteria</taxon>
        <taxon>Bacillati</taxon>
        <taxon>Bacillota</taxon>
        <taxon>Bacilli</taxon>
        <taxon>Bacillales</taxon>
        <taxon>Paenibacillaceae</taxon>
        <taxon>Paenibacillus</taxon>
    </lineage>
</organism>
<protein>
    <submittedName>
        <fullName evidence="5">Enolase</fullName>
    </submittedName>
</protein>
<accession>A0A4Q9DLB0</accession>
<dbReference type="RefSeq" id="WP_131016059.1">
    <property type="nucleotide sequence ID" value="NZ_SIRE01000018.1"/>
</dbReference>
<evidence type="ECO:0000256" key="2">
    <source>
        <dbReference type="ARBA" id="ARBA00022723"/>
    </source>
</evidence>
<evidence type="ECO:0000256" key="3">
    <source>
        <dbReference type="ARBA" id="ARBA00022842"/>
    </source>
</evidence>
<dbReference type="Pfam" id="PF13378">
    <property type="entry name" value="MR_MLE_C"/>
    <property type="match status" value="1"/>
</dbReference>
<evidence type="ECO:0000256" key="1">
    <source>
        <dbReference type="ARBA" id="ARBA00001946"/>
    </source>
</evidence>
<dbReference type="InterPro" id="IPR029065">
    <property type="entry name" value="Enolase_C-like"/>
</dbReference>
<name>A0A4Q9DLB0_9BACL</name>
<dbReference type="PANTHER" id="PTHR13794">
    <property type="entry name" value="ENOLASE SUPERFAMILY, MANDELATE RACEMASE"/>
    <property type="match status" value="1"/>
</dbReference>
<gene>
    <name evidence="5" type="ORF">EYB31_24480</name>
</gene>
<dbReference type="Gene3D" id="3.30.390.10">
    <property type="entry name" value="Enolase-like, N-terminal domain"/>
    <property type="match status" value="1"/>
</dbReference>
<comment type="cofactor">
    <cofactor evidence="1">
        <name>Mg(2+)</name>
        <dbReference type="ChEBI" id="CHEBI:18420"/>
    </cofactor>
</comment>
<comment type="caution">
    <text evidence="5">The sequence shown here is derived from an EMBL/GenBank/DDBJ whole genome shotgun (WGS) entry which is preliminary data.</text>
</comment>
<dbReference type="InterPro" id="IPR013342">
    <property type="entry name" value="Mandelate_racemase_C"/>
</dbReference>
<dbReference type="InterPro" id="IPR046945">
    <property type="entry name" value="RHMD-like"/>
</dbReference>
<dbReference type="InterPro" id="IPR029017">
    <property type="entry name" value="Enolase-like_N"/>
</dbReference>
<keyword evidence="3" id="KW-0460">Magnesium</keyword>
<evidence type="ECO:0000259" key="4">
    <source>
        <dbReference type="SMART" id="SM00922"/>
    </source>
</evidence>
<dbReference type="GO" id="GO:0000287">
    <property type="term" value="F:magnesium ion binding"/>
    <property type="evidence" value="ECO:0007669"/>
    <property type="project" value="TreeGrafter"/>
</dbReference>
<dbReference type="GO" id="GO:0016836">
    <property type="term" value="F:hydro-lyase activity"/>
    <property type="evidence" value="ECO:0007669"/>
    <property type="project" value="TreeGrafter"/>
</dbReference>
<reference evidence="5 6" key="1">
    <citation type="submission" date="2019-02" db="EMBL/GenBank/DDBJ databases">
        <title>Paenibacillus sp. nov., isolated from surface-sterilized tissue of Thalictrum simplex L.</title>
        <authorList>
            <person name="Tuo L."/>
        </authorList>
    </citation>
    <scope>NUCLEOTIDE SEQUENCE [LARGE SCALE GENOMIC DNA]</scope>
    <source>
        <strain evidence="5 6">N2SHLJ1</strain>
    </source>
</reference>
<sequence>MKIVDVDVVTFHAKSWLGSNKDGHQGPGREHDIAHPMIRIMTDEGAVGYHIPYQQLIPNERHALLGLESGKSSGKPLPDPKHDPIQGVIDKVIKPLLVGEDPMAREKIHNKLWVMQRSSKRLTDRLVCFIDLALWDLAGRAFNQPVYKLLGGHRTKVKAYASTMIGDQLEGGLNTPEAFADYAEECKKRGYQAFKLHTWAERTWTESTISASPDPKRDIAACRAVRERVGDDMDLMLDPYHYYNREQALYLGKELEKLNFAWLEEPMDEYSLSSYIWLAERLDIPVIGPEVHKGKLASRAEWIVRKASDICRAGVMNVGGLTPLMKVVGLCEAFGVRLELHSPGPGNLHAMAAMTIPGEYYERGMLHPFLNYDHVPAWLHSSVEHMDEEGYVHVPDKPGLGWDINFDYIDAHRL</sequence>
<dbReference type="AlphaFoldDB" id="A0A4Q9DLB0"/>
<evidence type="ECO:0000313" key="6">
    <source>
        <dbReference type="Proteomes" id="UP000293142"/>
    </source>
</evidence>
<dbReference type="GO" id="GO:0016052">
    <property type="term" value="P:carbohydrate catabolic process"/>
    <property type="evidence" value="ECO:0007669"/>
    <property type="project" value="TreeGrafter"/>
</dbReference>
<keyword evidence="2" id="KW-0479">Metal-binding</keyword>
<dbReference type="Pfam" id="PF02746">
    <property type="entry name" value="MR_MLE_N"/>
    <property type="match status" value="1"/>
</dbReference>
<dbReference type="Proteomes" id="UP000293142">
    <property type="component" value="Unassembled WGS sequence"/>
</dbReference>
<dbReference type="EMBL" id="SIRE01000018">
    <property type="protein sequence ID" value="TBL75163.1"/>
    <property type="molecule type" value="Genomic_DNA"/>
</dbReference>
<dbReference type="SUPFAM" id="SSF51604">
    <property type="entry name" value="Enolase C-terminal domain-like"/>
    <property type="match status" value="1"/>
</dbReference>
<feature type="domain" description="Mandelate racemase/muconate lactonizing enzyme C-terminal" evidence="4">
    <location>
        <begin position="176"/>
        <end position="285"/>
    </location>
</feature>
<dbReference type="InterPro" id="IPR013341">
    <property type="entry name" value="Mandelate_racemase_N_dom"/>
</dbReference>
<dbReference type="Gene3D" id="3.20.20.120">
    <property type="entry name" value="Enolase-like C-terminal domain"/>
    <property type="match status" value="1"/>
</dbReference>